<dbReference type="PRINTS" id="PR01727">
    <property type="entry name" value="DNABINDINGHU"/>
</dbReference>
<evidence type="ECO:0000313" key="1">
    <source>
        <dbReference type="EMBL" id="CBI05377.1"/>
    </source>
</evidence>
<comment type="caution">
    <text evidence="1">The sequence shown here is derived from an EMBL/GenBank/DDBJ whole genome shotgun (WGS) entry which is preliminary data.</text>
</comment>
<organism evidence="1">
    <name type="scientific">mine drainage metagenome</name>
    <dbReference type="NCBI Taxonomy" id="410659"/>
    <lineage>
        <taxon>unclassified sequences</taxon>
        <taxon>metagenomes</taxon>
        <taxon>ecological metagenomes</taxon>
    </lineage>
</organism>
<accession>E6QDV1</accession>
<name>E6QDV1_9ZZZZ</name>
<dbReference type="AlphaFoldDB" id="E6QDV1"/>
<proteinExistence type="predicted"/>
<dbReference type="Gene3D" id="4.10.520.10">
    <property type="entry name" value="IHF-like DNA-binding proteins"/>
    <property type="match status" value="1"/>
</dbReference>
<reference evidence="1" key="1">
    <citation type="submission" date="2009-10" db="EMBL/GenBank/DDBJ databases">
        <title>Diversity of trophic interactions inside an arsenic-rich microbial ecosystem.</title>
        <authorList>
            <person name="Bertin P.N."/>
            <person name="Heinrich-Salmeron A."/>
            <person name="Pelletier E."/>
            <person name="Goulhen-Chollet F."/>
            <person name="Arsene-Ploetze F."/>
            <person name="Gallien S."/>
            <person name="Calteau A."/>
            <person name="Vallenet D."/>
            <person name="Casiot C."/>
            <person name="Chane-Woon-Ming B."/>
            <person name="Giloteaux L."/>
            <person name="Barakat M."/>
            <person name="Bonnefoy V."/>
            <person name="Bruneel O."/>
            <person name="Chandler M."/>
            <person name="Cleiss J."/>
            <person name="Duran R."/>
            <person name="Elbaz-Poulichet F."/>
            <person name="Fonknechten N."/>
            <person name="Lauga B."/>
            <person name="Mornico D."/>
            <person name="Ortet P."/>
            <person name="Schaeffer C."/>
            <person name="Siguier P."/>
            <person name="Alexander Thil Smith A."/>
            <person name="Van Dorsselaer A."/>
            <person name="Weissenbach J."/>
            <person name="Medigue C."/>
            <person name="Le Paslier D."/>
        </authorList>
    </citation>
    <scope>NUCLEOTIDE SEQUENCE</scope>
</reference>
<dbReference type="GO" id="GO:0030527">
    <property type="term" value="F:structural constituent of chromatin"/>
    <property type="evidence" value="ECO:0007669"/>
    <property type="project" value="InterPro"/>
</dbReference>
<dbReference type="Pfam" id="PF00216">
    <property type="entry name" value="Bac_DNA_binding"/>
    <property type="match status" value="1"/>
</dbReference>
<gene>
    <name evidence="1" type="ORF">CARN5_1117</name>
</gene>
<dbReference type="InterPro" id="IPR010992">
    <property type="entry name" value="IHF-like_DNA-bd_dom_sf"/>
</dbReference>
<dbReference type="SUPFAM" id="SSF47729">
    <property type="entry name" value="IHF-like DNA-binding proteins"/>
    <property type="match status" value="1"/>
</dbReference>
<dbReference type="InterPro" id="IPR000119">
    <property type="entry name" value="Hist_DNA-bd"/>
</dbReference>
<protein>
    <submittedName>
        <fullName evidence="1">Uncharacterized protein</fullName>
    </submittedName>
</protein>
<dbReference type="EMBL" id="CABP01000111">
    <property type="protein sequence ID" value="CBI05377.1"/>
    <property type="molecule type" value="Genomic_DNA"/>
</dbReference>
<dbReference type="GO" id="GO:0003677">
    <property type="term" value="F:DNA binding"/>
    <property type="evidence" value="ECO:0007669"/>
    <property type="project" value="InterPro"/>
</dbReference>
<sequence length="63" mass="7134">MCCRFFRHKLETELPEAVKSVREGRNPATGQEIDIPAKKSVQFKPAKELADKVNHWGAGNGRR</sequence>